<feature type="region of interest" description="Disordered" evidence="1">
    <location>
        <begin position="41"/>
        <end position="73"/>
    </location>
</feature>
<organism evidence="2 3">
    <name type="scientific">Catenuloplanes nepalensis</name>
    <dbReference type="NCBI Taxonomy" id="587533"/>
    <lineage>
        <taxon>Bacteria</taxon>
        <taxon>Bacillati</taxon>
        <taxon>Actinomycetota</taxon>
        <taxon>Actinomycetes</taxon>
        <taxon>Micromonosporales</taxon>
        <taxon>Micromonosporaceae</taxon>
        <taxon>Catenuloplanes</taxon>
    </lineage>
</organism>
<evidence type="ECO:0000313" key="2">
    <source>
        <dbReference type="EMBL" id="MDP9797063.1"/>
    </source>
</evidence>
<protein>
    <submittedName>
        <fullName evidence="2">Uncharacterized protein</fullName>
    </submittedName>
</protein>
<accession>A0ABT9N045</accession>
<comment type="caution">
    <text evidence="2">The sequence shown here is derived from an EMBL/GenBank/DDBJ whole genome shotgun (WGS) entry which is preliminary data.</text>
</comment>
<name>A0ABT9N045_9ACTN</name>
<proteinExistence type="predicted"/>
<evidence type="ECO:0000313" key="3">
    <source>
        <dbReference type="Proteomes" id="UP001240984"/>
    </source>
</evidence>
<evidence type="ECO:0000256" key="1">
    <source>
        <dbReference type="SAM" id="MobiDB-lite"/>
    </source>
</evidence>
<dbReference type="Proteomes" id="UP001240984">
    <property type="component" value="Unassembled WGS sequence"/>
</dbReference>
<dbReference type="EMBL" id="JAUSRA010000001">
    <property type="protein sequence ID" value="MDP9797063.1"/>
    <property type="molecule type" value="Genomic_DNA"/>
</dbReference>
<sequence>MLAETLLTGLLTAAAAIGFAAGALKVMGSSDPFFAGLTFPWEAKESPPHSRDRRRGAARGSCAEISPQTRREQAVLNDHVSQIVVKSAEQQRFATRDQLQRTTRHTR</sequence>
<keyword evidence="3" id="KW-1185">Reference proteome</keyword>
<reference evidence="2 3" key="1">
    <citation type="submission" date="2023-07" db="EMBL/GenBank/DDBJ databases">
        <title>Sequencing the genomes of 1000 actinobacteria strains.</title>
        <authorList>
            <person name="Klenk H.-P."/>
        </authorList>
    </citation>
    <scope>NUCLEOTIDE SEQUENCE [LARGE SCALE GENOMIC DNA]</scope>
    <source>
        <strain evidence="2 3">DSM 44710</strain>
    </source>
</reference>
<gene>
    <name evidence="2" type="ORF">J2S43_005575</name>
</gene>